<reference evidence="2 3" key="1">
    <citation type="submission" date="2018-08" db="EMBL/GenBank/DDBJ databases">
        <title>A genome reference for cultivated species of the human gut microbiota.</title>
        <authorList>
            <person name="Zou Y."/>
            <person name="Xue W."/>
            <person name="Luo G."/>
        </authorList>
    </citation>
    <scope>NUCLEOTIDE SEQUENCE [LARGE SCALE GENOMIC DNA]</scope>
    <source>
        <strain evidence="2 3">TF10-3AC</strain>
    </source>
</reference>
<evidence type="ECO:0000313" key="2">
    <source>
        <dbReference type="EMBL" id="RGK57763.1"/>
    </source>
</evidence>
<gene>
    <name evidence="2" type="ORF">DXD04_02725</name>
</gene>
<feature type="domain" description="Peptidase S24/S26A/S26B/S26C" evidence="1">
    <location>
        <begin position="18"/>
        <end position="99"/>
    </location>
</feature>
<comment type="caution">
    <text evidence="2">The sequence shown here is derived from an EMBL/GenBank/DDBJ whole genome shotgun (WGS) entry which is preliminary data.</text>
</comment>
<dbReference type="Proteomes" id="UP000260862">
    <property type="component" value="Unassembled WGS sequence"/>
</dbReference>
<dbReference type="SUPFAM" id="SSF51306">
    <property type="entry name" value="LexA/Signal peptidase"/>
    <property type="match status" value="1"/>
</dbReference>
<sequence>MGADKLLLNNEAFFIEVSQMLQSGNSVTLRAKGNSMLPFIMEERDTVVLQKVEAFAVGSVVLACLPGNRYVLHRVYRIKGEHIMLMGDGNLHAMECCRREDVAGVVVKIIRDGRVIDITSSSQLFMAALWRKLLPVRRYLLFVCRWWMRRDRRMKKR</sequence>
<accession>A0A3E4N6X2</accession>
<proteinExistence type="predicted"/>
<dbReference type="RefSeq" id="WP_117670646.1">
    <property type="nucleotide sequence ID" value="NZ_DAWCZY010000015.1"/>
</dbReference>
<evidence type="ECO:0000313" key="3">
    <source>
        <dbReference type="Proteomes" id="UP000260862"/>
    </source>
</evidence>
<organism evidence="2 3">
    <name type="scientific">Phocaeicola plebeius</name>
    <dbReference type="NCBI Taxonomy" id="310297"/>
    <lineage>
        <taxon>Bacteria</taxon>
        <taxon>Pseudomonadati</taxon>
        <taxon>Bacteroidota</taxon>
        <taxon>Bacteroidia</taxon>
        <taxon>Bacteroidales</taxon>
        <taxon>Bacteroidaceae</taxon>
        <taxon>Phocaeicola</taxon>
    </lineage>
</organism>
<dbReference type="InterPro" id="IPR036286">
    <property type="entry name" value="LexA/Signal_pep-like_sf"/>
</dbReference>
<keyword evidence="3" id="KW-1185">Reference proteome</keyword>
<dbReference type="AlphaFoldDB" id="A0A3E4N6X2"/>
<dbReference type="EMBL" id="QSQT01000003">
    <property type="protein sequence ID" value="RGK57763.1"/>
    <property type="molecule type" value="Genomic_DNA"/>
</dbReference>
<dbReference type="InterPro" id="IPR015927">
    <property type="entry name" value="Peptidase_S24_S26A/B/C"/>
</dbReference>
<dbReference type="Pfam" id="PF00717">
    <property type="entry name" value="Peptidase_S24"/>
    <property type="match status" value="1"/>
</dbReference>
<dbReference type="Gene3D" id="2.10.109.10">
    <property type="entry name" value="Umud Fragment, subunit A"/>
    <property type="match status" value="1"/>
</dbReference>
<name>A0A3E4N6X2_9BACT</name>
<evidence type="ECO:0000259" key="1">
    <source>
        <dbReference type="Pfam" id="PF00717"/>
    </source>
</evidence>
<dbReference type="CDD" id="cd06462">
    <property type="entry name" value="Peptidase_S24_S26"/>
    <property type="match status" value="1"/>
</dbReference>
<protein>
    <recommendedName>
        <fullName evidence="1">Peptidase S24/S26A/S26B/S26C domain-containing protein</fullName>
    </recommendedName>
</protein>